<evidence type="ECO:0000256" key="6">
    <source>
        <dbReference type="ARBA" id="ARBA00023065"/>
    </source>
</evidence>
<evidence type="ECO:0000256" key="3">
    <source>
        <dbReference type="ARBA" id="ARBA00022448"/>
    </source>
</evidence>
<keyword evidence="8" id="KW-0407">Ion channel</keyword>
<evidence type="ECO:0000256" key="5">
    <source>
        <dbReference type="ARBA" id="ARBA00022989"/>
    </source>
</evidence>
<organism evidence="10 11">
    <name type="scientific">Trichonephila clavata</name>
    <name type="common">Joro spider</name>
    <name type="synonym">Nephila clavata</name>
    <dbReference type="NCBI Taxonomy" id="2740835"/>
    <lineage>
        <taxon>Eukaryota</taxon>
        <taxon>Metazoa</taxon>
        <taxon>Ecdysozoa</taxon>
        <taxon>Arthropoda</taxon>
        <taxon>Chelicerata</taxon>
        <taxon>Arachnida</taxon>
        <taxon>Araneae</taxon>
        <taxon>Araneomorphae</taxon>
        <taxon>Entelegynae</taxon>
        <taxon>Araneoidea</taxon>
        <taxon>Nephilidae</taxon>
        <taxon>Trichonephila</taxon>
    </lineage>
</organism>
<evidence type="ECO:0000256" key="2">
    <source>
        <dbReference type="ARBA" id="ARBA00008497"/>
    </source>
</evidence>
<keyword evidence="4 9" id="KW-0812">Transmembrane</keyword>
<reference evidence="10" key="1">
    <citation type="submission" date="2020-07" db="EMBL/GenBank/DDBJ databases">
        <title>Multicomponent nature underlies the extraordinary mechanical properties of spider dragline silk.</title>
        <authorList>
            <person name="Kono N."/>
            <person name="Nakamura H."/>
            <person name="Mori M."/>
            <person name="Yoshida Y."/>
            <person name="Ohtoshi R."/>
            <person name="Malay A.D."/>
            <person name="Moran D.A.P."/>
            <person name="Tomita M."/>
            <person name="Numata K."/>
            <person name="Arakawa K."/>
        </authorList>
    </citation>
    <scope>NUCLEOTIDE SEQUENCE</scope>
</reference>
<comment type="caution">
    <text evidence="10">The sequence shown here is derived from an EMBL/GenBank/DDBJ whole genome shotgun (WGS) entry which is preliminary data.</text>
</comment>
<evidence type="ECO:0000256" key="8">
    <source>
        <dbReference type="ARBA" id="ARBA00023303"/>
    </source>
</evidence>
<proteinExistence type="inferred from homology"/>
<sequence>MSNLTLLSTMMTEGESFDNHYFCSLLSDVIYYACSVSQTPYDTTTDDYKRCKAVSQLCGWIFLIIVVTFGGLVVCYVRCLDSKTYLEAHYTDVHKFEENTLLDGKMKEIARAEIEKNLTTLFKNNNVPKKAAWDKITAVNCEDENKTYYTPLHKWGTENKSEDRKHDEQSSAESCLI</sequence>
<evidence type="ECO:0000256" key="4">
    <source>
        <dbReference type="ARBA" id="ARBA00022692"/>
    </source>
</evidence>
<keyword evidence="3" id="KW-0813">Transport</keyword>
<comment type="similarity">
    <text evidence="2">Belongs to the CALHM family.</text>
</comment>
<protein>
    <submittedName>
        <fullName evidence="10">Uncharacterized protein</fullName>
    </submittedName>
</protein>
<keyword evidence="7 9" id="KW-0472">Membrane</keyword>
<accession>A0A8X6GD88</accession>
<evidence type="ECO:0000313" key="10">
    <source>
        <dbReference type="EMBL" id="GFQ79948.1"/>
    </source>
</evidence>
<gene>
    <name evidence="10" type="ORF">TNCT_397381</name>
</gene>
<evidence type="ECO:0000256" key="9">
    <source>
        <dbReference type="SAM" id="Phobius"/>
    </source>
</evidence>
<dbReference type="OrthoDB" id="5956364at2759"/>
<evidence type="ECO:0000256" key="7">
    <source>
        <dbReference type="ARBA" id="ARBA00023136"/>
    </source>
</evidence>
<dbReference type="InterPro" id="IPR029569">
    <property type="entry name" value="CALHM"/>
</dbReference>
<dbReference type="EMBL" id="BMAO01032136">
    <property type="protein sequence ID" value="GFQ79948.1"/>
    <property type="molecule type" value="Genomic_DNA"/>
</dbReference>
<feature type="transmembrane region" description="Helical" evidence="9">
    <location>
        <begin position="53"/>
        <end position="77"/>
    </location>
</feature>
<keyword evidence="5 9" id="KW-1133">Transmembrane helix</keyword>
<dbReference type="GO" id="GO:0005261">
    <property type="term" value="F:monoatomic cation channel activity"/>
    <property type="evidence" value="ECO:0007669"/>
    <property type="project" value="TreeGrafter"/>
</dbReference>
<name>A0A8X6GD88_TRICU</name>
<dbReference type="Pfam" id="PF14798">
    <property type="entry name" value="Ca_hom_mod"/>
    <property type="match status" value="1"/>
</dbReference>
<evidence type="ECO:0000313" key="11">
    <source>
        <dbReference type="Proteomes" id="UP000887116"/>
    </source>
</evidence>
<dbReference type="PANTHER" id="PTHR32261:SF1">
    <property type="entry name" value="CALCIUM HOMEOSTASIS MODULATOR PROTEIN"/>
    <property type="match status" value="1"/>
</dbReference>
<dbReference type="PANTHER" id="PTHR32261">
    <property type="entry name" value="CALCIUM HOMEOSTASIS MODULATOR PROTEIN"/>
    <property type="match status" value="1"/>
</dbReference>
<dbReference type="Proteomes" id="UP000887116">
    <property type="component" value="Unassembled WGS sequence"/>
</dbReference>
<comment type="subcellular location">
    <subcellularLocation>
        <location evidence="1">Membrane</location>
        <topology evidence="1">Multi-pass membrane protein</topology>
    </subcellularLocation>
</comment>
<dbReference type="GO" id="GO:0005886">
    <property type="term" value="C:plasma membrane"/>
    <property type="evidence" value="ECO:0007669"/>
    <property type="project" value="TreeGrafter"/>
</dbReference>
<dbReference type="GO" id="GO:1904669">
    <property type="term" value="P:ATP export"/>
    <property type="evidence" value="ECO:0007669"/>
    <property type="project" value="UniProtKB-ARBA"/>
</dbReference>
<dbReference type="AlphaFoldDB" id="A0A8X6GD88"/>
<keyword evidence="11" id="KW-1185">Reference proteome</keyword>
<keyword evidence="6" id="KW-0406">Ion transport</keyword>
<evidence type="ECO:0000256" key="1">
    <source>
        <dbReference type="ARBA" id="ARBA00004141"/>
    </source>
</evidence>